<comment type="catalytic activity">
    <reaction evidence="12">
        <text>1D-myo-inositol hexakisphosphate + ATP = 1-diphospho-1D-myo-inositol 2,3,4,5,6-pentakisphosphate + ADP</text>
        <dbReference type="Rhea" id="RHEA:37459"/>
        <dbReference type="ChEBI" id="CHEBI:30616"/>
        <dbReference type="ChEBI" id="CHEBI:58130"/>
        <dbReference type="ChEBI" id="CHEBI:74946"/>
        <dbReference type="ChEBI" id="CHEBI:456216"/>
        <dbReference type="EC" id="2.7.4.24"/>
    </reaction>
    <physiologicalReaction direction="left-to-right" evidence="12">
        <dbReference type="Rhea" id="RHEA:37460"/>
    </physiologicalReaction>
</comment>
<dbReference type="STRING" id="2060905.A0A2B7WL32"/>
<feature type="compositionally biased region" description="Low complexity" evidence="16">
    <location>
        <begin position="19"/>
        <end position="81"/>
    </location>
</feature>
<keyword evidence="20" id="KW-1185">Reference proteome</keyword>
<dbReference type="FunFam" id="3.30.470.20:FF:000036">
    <property type="entry name" value="Inositol hexakisphosphate and diphosphoinositol-pentakisphosphate kinase"/>
    <property type="match status" value="1"/>
</dbReference>
<dbReference type="FunFam" id="3.40.50.11950:FF:000002">
    <property type="entry name" value="Inositol hexakisphosphate and diphosphoinositol-pentakisphosphate kinase"/>
    <property type="match status" value="1"/>
</dbReference>
<dbReference type="Gene3D" id="3.30.470.20">
    <property type="entry name" value="ATP-grasp fold, B domain"/>
    <property type="match status" value="1"/>
</dbReference>
<feature type="region of interest" description="Disordered" evidence="16">
    <location>
        <begin position="422"/>
        <end position="441"/>
    </location>
</feature>
<dbReference type="GO" id="GO:0005524">
    <property type="term" value="F:ATP binding"/>
    <property type="evidence" value="ECO:0007669"/>
    <property type="project" value="UniProtKB-KW"/>
</dbReference>
<evidence type="ECO:0000256" key="7">
    <source>
        <dbReference type="ARBA" id="ARBA00022741"/>
    </source>
</evidence>
<evidence type="ECO:0000256" key="1">
    <source>
        <dbReference type="ARBA" id="ARBA00004245"/>
    </source>
</evidence>
<feature type="region of interest" description="Disordered" evidence="16">
    <location>
        <begin position="205"/>
        <end position="278"/>
    </location>
</feature>
<evidence type="ECO:0000256" key="3">
    <source>
        <dbReference type="ARBA" id="ARBA00012893"/>
    </source>
</evidence>
<evidence type="ECO:0000256" key="8">
    <source>
        <dbReference type="ARBA" id="ARBA00022777"/>
    </source>
</evidence>
<feature type="region of interest" description="Disordered" evidence="16">
    <location>
        <begin position="1163"/>
        <end position="1223"/>
    </location>
</feature>
<dbReference type="Pfam" id="PF18086">
    <property type="entry name" value="PPIP5K2_N"/>
    <property type="match status" value="1"/>
</dbReference>
<evidence type="ECO:0000259" key="17">
    <source>
        <dbReference type="Pfam" id="PF08443"/>
    </source>
</evidence>
<feature type="compositionally biased region" description="Low complexity" evidence="16">
    <location>
        <begin position="99"/>
        <end position="126"/>
    </location>
</feature>
<comment type="caution">
    <text evidence="19">The sequence shown here is derived from an EMBL/GenBank/DDBJ whole genome shotgun (WGS) entry which is preliminary data.</text>
</comment>
<dbReference type="InterPro" id="IPR013651">
    <property type="entry name" value="ATP-grasp_RimK-type"/>
</dbReference>
<evidence type="ECO:0000256" key="14">
    <source>
        <dbReference type="RuleBase" id="RU365032"/>
    </source>
</evidence>
<evidence type="ECO:0000256" key="15">
    <source>
        <dbReference type="SAM" id="Coils"/>
    </source>
</evidence>
<feature type="compositionally biased region" description="Low complexity" evidence="16">
    <location>
        <begin position="1190"/>
        <end position="1202"/>
    </location>
</feature>
<organism evidence="19 20">
    <name type="scientific">Blastomyces parvus</name>
    <dbReference type="NCBI Taxonomy" id="2060905"/>
    <lineage>
        <taxon>Eukaryota</taxon>
        <taxon>Fungi</taxon>
        <taxon>Dikarya</taxon>
        <taxon>Ascomycota</taxon>
        <taxon>Pezizomycotina</taxon>
        <taxon>Eurotiomycetes</taxon>
        <taxon>Eurotiomycetidae</taxon>
        <taxon>Onygenales</taxon>
        <taxon>Ajellomycetaceae</taxon>
        <taxon>Blastomyces</taxon>
    </lineage>
</organism>
<dbReference type="Gene3D" id="3.40.50.11950">
    <property type="match status" value="1"/>
</dbReference>
<feature type="region of interest" description="Disordered" evidence="16">
    <location>
        <begin position="724"/>
        <end position="754"/>
    </location>
</feature>
<dbReference type="EMBL" id="PDNC01000147">
    <property type="protein sequence ID" value="PGG97306.1"/>
    <property type="molecule type" value="Genomic_DNA"/>
</dbReference>
<feature type="compositionally biased region" description="Basic and acidic residues" evidence="16">
    <location>
        <begin position="1"/>
        <end position="18"/>
    </location>
</feature>
<dbReference type="FunFam" id="3.40.50.1240:FF:000059">
    <property type="entry name" value="Inositol hexakisphosphate and diphosphoinositol-pentakisphosphate kinase"/>
    <property type="match status" value="1"/>
</dbReference>
<dbReference type="EC" id="2.7.4.24" evidence="3 14"/>
<dbReference type="GO" id="GO:0005829">
    <property type="term" value="C:cytosol"/>
    <property type="evidence" value="ECO:0007669"/>
    <property type="project" value="TreeGrafter"/>
</dbReference>
<keyword evidence="8 14" id="KW-0418">Kinase</keyword>
<feature type="compositionally biased region" description="Polar residues" evidence="16">
    <location>
        <begin position="733"/>
        <end position="742"/>
    </location>
</feature>
<evidence type="ECO:0000256" key="10">
    <source>
        <dbReference type="ARBA" id="ARBA00023212"/>
    </source>
</evidence>
<dbReference type="Gene3D" id="3.40.50.1240">
    <property type="entry name" value="Phosphoglycerate mutase-like"/>
    <property type="match status" value="2"/>
</dbReference>
<feature type="compositionally biased region" description="Low complexity" evidence="16">
    <location>
        <begin position="253"/>
        <end position="270"/>
    </location>
</feature>
<comment type="function">
    <text evidence="14">Bifunctional inositol kinase that acts in concert with the IP6K kinases to synthesize the diphosphate group-containing inositol pyrophosphates diphosphoinositol pentakisphosphate, PP-InsP5, and bis-diphosphoinositol tetrakisphosphate, (PP)2-InsP4. PP-InsP5 and (PP)2-InsP4, also respectively called InsP7 and InsP8, may regulate a variety of cellular processes, including apoptosis, vesicle trafficking, cytoskeletal dynamics, and exocytosis. Phosphorylates inositol hexakisphosphate (InsP6).</text>
</comment>
<dbReference type="Pfam" id="PF00328">
    <property type="entry name" value="His_Phos_2"/>
    <property type="match status" value="1"/>
</dbReference>
<dbReference type="PANTHER" id="PTHR12750:SF9">
    <property type="entry name" value="INOSITOL HEXAKISPHOSPHATE AND DIPHOSPHOINOSITOL-PENTAKISPHOSPHATE KINASE"/>
    <property type="match status" value="1"/>
</dbReference>
<protein>
    <recommendedName>
        <fullName evidence="13 14">Inositol hexakisphosphate and diphosphoinositol-pentakisphosphate kinase</fullName>
        <ecNumber evidence="3 14">2.7.4.24</ecNumber>
    </recommendedName>
</protein>
<dbReference type="Proteomes" id="UP000224080">
    <property type="component" value="Unassembled WGS sequence"/>
</dbReference>
<dbReference type="PANTHER" id="PTHR12750">
    <property type="entry name" value="DIPHOSPHOINOSITOL PENTAKISPHOSPHATE KINASE"/>
    <property type="match status" value="1"/>
</dbReference>
<keyword evidence="15" id="KW-0175">Coiled coil</keyword>
<dbReference type="GO" id="GO:0032958">
    <property type="term" value="P:inositol phosphate biosynthetic process"/>
    <property type="evidence" value="ECO:0007669"/>
    <property type="project" value="TreeGrafter"/>
</dbReference>
<dbReference type="GO" id="GO:0052843">
    <property type="term" value="F:inositol-1-diphosphate-2,3,4,5,6-pentakisphosphate diphosphatase activity"/>
    <property type="evidence" value="ECO:0007669"/>
    <property type="project" value="UniProtKB-ARBA"/>
</dbReference>
<feature type="compositionally biased region" description="Polar residues" evidence="16">
    <location>
        <begin position="82"/>
        <end position="94"/>
    </location>
</feature>
<dbReference type="InterPro" id="IPR029033">
    <property type="entry name" value="His_PPase_superfam"/>
</dbReference>
<comment type="catalytic activity">
    <reaction evidence="11">
        <text>5-diphospho-1D-myo-inositol 1,2,3,4,6-pentakisphosphate + ATP + H(+) = 1,5-bis(diphospho)-1D-myo-inositol 2,3,4,6-tetrakisphosphate + ADP</text>
        <dbReference type="Rhea" id="RHEA:10276"/>
        <dbReference type="ChEBI" id="CHEBI:15378"/>
        <dbReference type="ChEBI" id="CHEBI:30616"/>
        <dbReference type="ChEBI" id="CHEBI:58628"/>
        <dbReference type="ChEBI" id="CHEBI:77983"/>
        <dbReference type="ChEBI" id="CHEBI:456216"/>
        <dbReference type="EC" id="2.7.4.24"/>
    </reaction>
    <physiologicalReaction direction="left-to-right" evidence="11">
        <dbReference type="Rhea" id="RHEA:10277"/>
    </physiologicalReaction>
</comment>
<dbReference type="Pfam" id="PF08443">
    <property type="entry name" value="RimK"/>
    <property type="match status" value="1"/>
</dbReference>
<proteinExistence type="inferred from homology"/>
<keyword evidence="6 14" id="KW-0808">Transferase</keyword>
<feature type="compositionally biased region" description="Basic and acidic residues" evidence="16">
    <location>
        <begin position="136"/>
        <end position="145"/>
    </location>
</feature>
<feature type="region of interest" description="Disordered" evidence="16">
    <location>
        <begin position="1"/>
        <end position="145"/>
    </location>
</feature>
<dbReference type="GO" id="GO:0052723">
    <property type="term" value="F:inositol hexakisphosphate 1-kinase activity"/>
    <property type="evidence" value="ECO:0007669"/>
    <property type="project" value="UniProtKB-ARBA"/>
</dbReference>
<dbReference type="GO" id="GO:0033857">
    <property type="term" value="F:5-diphosphoinositol pentakisphosphate 1-kinase activity"/>
    <property type="evidence" value="ECO:0007669"/>
    <property type="project" value="TreeGrafter"/>
</dbReference>
<dbReference type="GO" id="GO:0006020">
    <property type="term" value="P:inositol metabolic process"/>
    <property type="evidence" value="ECO:0007669"/>
    <property type="project" value="TreeGrafter"/>
</dbReference>
<evidence type="ECO:0000256" key="16">
    <source>
        <dbReference type="SAM" id="MobiDB-lite"/>
    </source>
</evidence>
<evidence type="ECO:0000313" key="19">
    <source>
        <dbReference type="EMBL" id="PGG97306.1"/>
    </source>
</evidence>
<gene>
    <name evidence="19" type="ORF">GX51_07401</name>
</gene>
<evidence type="ECO:0000256" key="12">
    <source>
        <dbReference type="ARBA" id="ARBA00034629"/>
    </source>
</evidence>
<keyword evidence="10" id="KW-0206">Cytoskeleton</keyword>
<keyword evidence="5" id="KW-0597">Phosphoprotein</keyword>
<evidence type="ECO:0000256" key="5">
    <source>
        <dbReference type="ARBA" id="ARBA00022553"/>
    </source>
</evidence>
<feature type="coiled-coil region" evidence="15">
    <location>
        <begin position="998"/>
        <end position="1025"/>
    </location>
</feature>
<evidence type="ECO:0000256" key="6">
    <source>
        <dbReference type="ARBA" id="ARBA00022679"/>
    </source>
</evidence>
<evidence type="ECO:0000256" key="13">
    <source>
        <dbReference type="ARBA" id="ARBA00071668"/>
    </source>
</evidence>
<dbReference type="InterPro" id="IPR000560">
    <property type="entry name" value="His_Pase_clade-2"/>
</dbReference>
<evidence type="ECO:0000256" key="11">
    <source>
        <dbReference type="ARBA" id="ARBA00033696"/>
    </source>
</evidence>
<feature type="region of interest" description="Disordered" evidence="16">
    <location>
        <begin position="856"/>
        <end position="902"/>
    </location>
</feature>
<keyword evidence="4 14" id="KW-0963">Cytoplasm</keyword>
<evidence type="ECO:0000256" key="4">
    <source>
        <dbReference type="ARBA" id="ARBA00022490"/>
    </source>
</evidence>
<dbReference type="InterPro" id="IPR040557">
    <property type="entry name" value="VIP1_N"/>
</dbReference>
<evidence type="ECO:0000256" key="2">
    <source>
        <dbReference type="ARBA" id="ARBA00005609"/>
    </source>
</evidence>
<dbReference type="InterPro" id="IPR037446">
    <property type="entry name" value="His_Pase_VIP1"/>
</dbReference>
<reference evidence="19 20" key="1">
    <citation type="submission" date="2017-10" db="EMBL/GenBank/DDBJ databases">
        <title>Comparative genomics in systemic dimorphic fungi from Ajellomycetaceae.</title>
        <authorList>
            <person name="Munoz J.F."/>
            <person name="Mcewen J.G."/>
            <person name="Clay O.K."/>
            <person name="Cuomo C.A."/>
        </authorList>
    </citation>
    <scope>NUCLEOTIDE SEQUENCE [LARGE SCALE GENOMIC DNA]</scope>
    <source>
        <strain evidence="19 20">UAMH130</strain>
    </source>
</reference>
<feature type="region of interest" description="Disordered" evidence="16">
    <location>
        <begin position="1074"/>
        <end position="1095"/>
    </location>
</feature>
<evidence type="ECO:0000256" key="9">
    <source>
        <dbReference type="ARBA" id="ARBA00022840"/>
    </source>
</evidence>
<sequence length="1480" mass="162356">MAADRIDPVKPALEKDPAKTTTTTAATPTDTAASTLAQTDNNADNNADNNTNTNTNTMPVPAVASPSASAAVPAPKTAAPSLEQQPPQRNSSVDRNMPASSTTTTPIAATAATATTATSPVIPTAIRPRPSQTFATERDTPRDSHRVSFSSLYSLGSTIYSATGDRIPSTGTSSVAGSIKGGMEGSAVRSSSGLLALGNGMETAAAGGDSTIPPTTASSPGPGAVVVSQSQTPSPVPRGDAGTDARPTTNWVTRPARSSSRTPRRFSGSTAASSASEPDPKVPFIGKIGVCALDVKARSKPSQNILTRLQSKGDFEVIVFGDKVILDEDVENWPVCDFLIAFFSDGFPLDKAIAYAKLRKPFCINDLPMQKILWDRRLCLRILDQMGVRTPKRLEVNRDGGPKLECQKLAKHLYELTGVKLEGPDDGTGGGTPKTQSVSMSEDGEALIVDGKVFRKPFVEKPVSGEDHNIHIYFPNDQQYGGGGRRLFRKIGNKSSEYDPNLTIPRSVLEKDGSYLYEQFLRVDNAEDVKAYTVGPDFCHAETRKSPVVDGLVRRNTHGKELRYITKLSKEEATMATKISNGFGQRICGFDMLRVGDKSYVIDVNGWSFVKDNNDYYDKCAKILREMFISQKLRREGKIEHLEGPQLETASSRKNISGSHRQTLKSLLKSPSMTRMQGQHYNQKAHPSVSADLTPATTSFPAPVLDSSDTKLLKPFPAKSDKQYAVKLKPTEDTTPTDSSLTEPVAAAPPPASKHSWKLKGMVAVIRHADRTPKQKFKFTFHTQPFIDLLKGHQEEVVIKGELALRSVSDAVAVAMKEGVEDMDKLKLLQASLHHKGAWPGTKVQIKPMFRRRTADELRNRNRSINPLSPVSEKPTEGEPSQESTGGEGDGSNPLAQIRSNSMSGPTFSRFSAVENDLILDKLQLVIKWGGEPTHAARYQSQDVGLNMRDDLKLMNKEALNDVRIFTSSERRVSTSAQIFASAFLDQKDLPEDFIQVRKDLLDDSNAAKDEMDKVKKKLKLLLREGNSAPPQFAWPKENFPEPSIVLSTVVELMKFHRKVMRYNFARLEGELNSTSASRSGSDGQGKNGTQDTPTLASIQGRWCAGEDPQLFKERWEKLFAEFCDTEKVDPGKLSELYDSMKFDALHNRQFLDWVFVPPDSMLQADGGKQNGQGSPNDKLSSAGMENVESGSSKSQRSPSQRLNDSGSASGGDAPVAGEKGDDKYNTLAHRLGLRRKSILDLPTMQPIGPLEDWYDSYFKLYAGSSQTKAKTDKRLSRLRQLYKLAKVLFDFVTPQEYGIDDSEKLEIGLLTSLPLLREIVMDLEEVQASPDAKSFFYFTKESHIYTLLNCILEGGIQTKIARRAIPELDYLSQICFELYEAQDSESATFSYSIRISISPGCHTFDPLDVQLDSRHAIGCAPRRSLTAHQDWKEVIETLKAKFDTVKLPKSFIAVNLSDKHAAAGYVNDEEEDIVVAESG</sequence>
<dbReference type="SUPFAM" id="SSF53254">
    <property type="entry name" value="Phosphoglycerate mutase-like"/>
    <property type="match status" value="1"/>
</dbReference>
<evidence type="ECO:0000313" key="20">
    <source>
        <dbReference type="Proteomes" id="UP000224080"/>
    </source>
</evidence>
<name>A0A2B7WL32_9EURO</name>
<comment type="similarity">
    <text evidence="2 14">Belongs to the histidine acid phosphatase family. VIP1 subfamily.</text>
</comment>
<feature type="domain" description="VIP1 N-terminal" evidence="18">
    <location>
        <begin position="287"/>
        <end position="375"/>
    </location>
</feature>
<comment type="subcellular location">
    <subcellularLocation>
        <location evidence="1 14">Cytoplasm</location>
        <location evidence="1 14">Cytoskeleton</location>
    </subcellularLocation>
</comment>
<feature type="domain" description="ATP-grasp fold RimK-type" evidence="17">
    <location>
        <begin position="515"/>
        <end position="606"/>
    </location>
</feature>
<feature type="region of interest" description="Disordered" evidence="16">
    <location>
        <begin position="674"/>
        <end position="695"/>
    </location>
</feature>
<dbReference type="OrthoDB" id="18042at2759"/>
<accession>A0A2B7WL32</accession>
<keyword evidence="9 14" id="KW-0067">ATP-binding</keyword>
<evidence type="ECO:0000259" key="18">
    <source>
        <dbReference type="Pfam" id="PF18086"/>
    </source>
</evidence>
<keyword evidence="7 14" id="KW-0547">Nucleotide-binding</keyword>
<dbReference type="GO" id="GO:0005856">
    <property type="term" value="C:cytoskeleton"/>
    <property type="evidence" value="ECO:0007669"/>
    <property type="project" value="UniProtKB-SubCell"/>
</dbReference>